<keyword evidence="2" id="KW-1185">Reference proteome</keyword>
<proteinExistence type="predicted"/>
<dbReference type="STRING" id="683260.SAMN05421874_1228"/>
<organism evidence="1 2">
    <name type="scientific">Nonomuraea maritima</name>
    <dbReference type="NCBI Taxonomy" id="683260"/>
    <lineage>
        <taxon>Bacteria</taxon>
        <taxon>Bacillati</taxon>
        <taxon>Actinomycetota</taxon>
        <taxon>Actinomycetes</taxon>
        <taxon>Streptosporangiales</taxon>
        <taxon>Streptosporangiaceae</taxon>
        <taxon>Nonomuraea</taxon>
    </lineage>
</organism>
<protein>
    <submittedName>
        <fullName evidence="1">Uncharacterized protein</fullName>
    </submittedName>
</protein>
<dbReference type="AlphaFoldDB" id="A0A1G9K8V0"/>
<accession>A0A1G9K8V0</accession>
<dbReference type="EMBL" id="FNFB01000022">
    <property type="protein sequence ID" value="SDL46171.1"/>
    <property type="molecule type" value="Genomic_DNA"/>
</dbReference>
<name>A0A1G9K8V0_9ACTN</name>
<evidence type="ECO:0000313" key="1">
    <source>
        <dbReference type="EMBL" id="SDL46171.1"/>
    </source>
</evidence>
<reference evidence="1 2" key="1">
    <citation type="submission" date="2016-10" db="EMBL/GenBank/DDBJ databases">
        <authorList>
            <person name="de Groot N.N."/>
        </authorList>
    </citation>
    <scope>NUCLEOTIDE SEQUENCE [LARGE SCALE GENOMIC DNA]</scope>
    <source>
        <strain evidence="1 2">CGMCC 4.5681</strain>
    </source>
</reference>
<evidence type="ECO:0000313" key="2">
    <source>
        <dbReference type="Proteomes" id="UP000198683"/>
    </source>
</evidence>
<gene>
    <name evidence="1" type="ORF">SAMN05421874_1228</name>
</gene>
<sequence length="51" mass="5508">MEAARDPLEALDDFELAAFEVDVFPAEAEKLPTAQAEAEGQDVQGVESMIL</sequence>
<dbReference type="Proteomes" id="UP000198683">
    <property type="component" value="Unassembled WGS sequence"/>
</dbReference>